<dbReference type="InterPro" id="IPR003594">
    <property type="entry name" value="HATPase_dom"/>
</dbReference>
<dbReference type="InterPro" id="IPR005467">
    <property type="entry name" value="His_kinase_dom"/>
</dbReference>
<keyword evidence="7" id="KW-0902">Two-component regulatory system</keyword>
<evidence type="ECO:0000259" key="14">
    <source>
        <dbReference type="PROSITE" id="PS50885"/>
    </source>
</evidence>
<feature type="domain" description="PAC" evidence="13">
    <location>
        <begin position="293"/>
        <end position="347"/>
    </location>
</feature>
<dbReference type="CDD" id="cd16922">
    <property type="entry name" value="HATPase_EvgS-ArcB-TorS-like"/>
    <property type="match status" value="1"/>
</dbReference>
<accession>A0ABU3R4V9</accession>
<gene>
    <name evidence="15" type="ORF">RT723_16210</name>
</gene>
<evidence type="ECO:0000259" key="13">
    <source>
        <dbReference type="PROSITE" id="PS50113"/>
    </source>
</evidence>
<dbReference type="PANTHER" id="PTHR45339:SF1">
    <property type="entry name" value="HYBRID SIGNAL TRANSDUCTION HISTIDINE KINASE J"/>
    <property type="match status" value="1"/>
</dbReference>
<feature type="domain" description="Response regulatory" evidence="11">
    <location>
        <begin position="1353"/>
        <end position="1474"/>
    </location>
</feature>
<dbReference type="Gene3D" id="1.10.287.130">
    <property type="match status" value="1"/>
</dbReference>
<evidence type="ECO:0000256" key="7">
    <source>
        <dbReference type="ARBA" id="ARBA00023012"/>
    </source>
</evidence>
<comment type="subcellular location">
    <subcellularLocation>
        <location evidence="2">Membrane</location>
    </subcellularLocation>
</comment>
<keyword evidence="5" id="KW-0808">Transferase</keyword>
<dbReference type="SMART" id="SM00388">
    <property type="entry name" value="HisKA"/>
    <property type="match status" value="1"/>
</dbReference>
<dbReference type="Gene3D" id="6.10.340.10">
    <property type="match status" value="1"/>
</dbReference>
<dbReference type="PANTHER" id="PTHR45339">
    <property type="entry name" value="HYBRID SIGNAL TRANSDUCTION HISTIDINE KINASE J"/>
    <property type="match status" value="1"/>
</dbReference>
<protein>
    <recommendedName>
        <fullName evidence="3">histidine kinase</fullName>
        <ecNumber evidence="3">2.7.13.3</ecNumber>
    </recommendedName>
</protein>
<feature type="domain" description="PAS" evidence="12">
    <location>
        <begin position="369"/>
        <end position="423"/>
    </location>
</feature>
<keyword evidence="9" id="KW-0472">Membrane</keyword>
<dbReference type="PRINTS" id="PR00344">
    <property type="entry name" value="BCTRLSENSOR"/>
</dbReference>
<dbReference type="SUPFAM" id="SSF47384">
    <property type="entry name" value="Homodimeric domain of signal transducing histidine kinase"/>
    <property type="match status" value="1"/>
</dbReference>
<proteinExistence type="predicted"/>
<dbReference type="SUPFAM" id="SSF55781">
    <property type="entry name" value="GAF domain-like"/>
    <property type="match status" value="1"/>
</dbReference>
<keyword evidence="6" id="KW-0418">Kinase</keyword>
<dbReference type="Pfam" id="PF00512">
    <property type="entry name" value="HisKA"/>
    <property type="match status" value="1"/>
</dbReference>
<dbReference type="EC" id="2.7.13.3" evidence="3"/>
<evidence type="ECO:0000313" key="16">
    <source>
        <dbReference type="Proteomes" id="UP001257914"/>
    </source>
</evidence>
<evidence type="ECO:0000256" key="8">
    <source>
        <dbReference type="PROSITE-ProRule" id="PRU00169"/>
    </source>
</evidence>
<dbReference type="InterPro" id="IPR036097">
    <property type="entry name" value="HisK_dim/P_sf"/>
</dbReference>
<feature type="domain" description="PAS" evidence="12">
    <location>
        <begin position="475"/>
        <end position="520"/>
    </location>
</feature>
<dbReference type="Pfam" id="PF13426">
    <property type="entry name" value="PAS_9"/>
    <property type="match status" value="2"/>
</dbReference>
<comment type="catalytic activity">
    <reaction evidence="1">
        <text>ATP + protein L-histidine = ADP + protein N-phospho-L-histidine.</text>
        <dbReference type="EC" id="2.7.13.3"/>
    </reaction>
</comment>
<dbReference type="CDD" id="cd17546">
    <property type="entry name" value="REC_hyHK_CKI1_RcsC-like"/>
    <property type="match status" value="1"/>
</dbReference>
<feature type="domain" description="Response regulatory" evidence="11">
    <location>
        <begin position="1164"/>
        <end position="1287"/>
    </location>
</feature>
<dbReference type="PROSITE" id="PS50109">
    <property type="entry name" value="HIS_KIN"/>
    <property type="match status" value="1"/>
</dbReference>
<feature type="domain" description="PAC" evidence="13">
    <location>
        <begin position="426"/>
        <end position="478"/>
    </location>
</feature>
<feature type="modified residue" description="4-aspartylphosphate" evidence="8">
    <location>
        <position position="1220"/>
    </location>
</feature>
<dbReference type="SMART" id="SM00086">
    <property type="entry name" value="PAC"/>
    <property type="match status" value="4"/>
</dbReference>
<dbReference type="CDD" id="cd06225">
    <property type="entry name" value="HAMP"/>
    <property type="match status" value="1"/>
</dbReference>
<dbReference type="SUPFAM" id="SSF52172">
    <property type="entry name" value="CheY-like"/>
    <property type="match status" value="2"/>
</dbReference>
<feature type="domain" description="Histidine kinase" evidence="10">
    <location>
        <begin position="923"/>
        <end position="1147"/>
    </location>
</feature>
<dbReference type="InterPro" id="IPR000700">
    <property type="entry name" value="PAS-assoc_C"/>
</dbReference>
<dbReference type="InterPro" id="IPR004358">
    <property type="entry name" value="Sig_transdc_His_kin-like_C"/>
</dbReference>
<dbReference type="SMART" id="SM00448">
    <property type="entry name" value="REC"/>
    <property type="match status" value="2"/>
</dbReference>
<dbReference type="InterPro" id="IPR035965">
    <property type="entry name" value="PAS-like_dom_sf"/>
</dbReference>
<evidence type="ECO:0000256" key="6">
    <source>
        <dbReference type="ARBA" id="ARBA00022777"/>
    </source>
</evidence>
<dbReference type="PROSITE" id="PS50113">
    <property type="entry name" value="PAC"/>
    <property type="match status" value="3"/>
</dbReference>
<name>A0ABU3R4V9_9GAMM</name>
<dbReference type="InterPro" id="IPR000014">
    <property type="entry name" value="PAS"/>
</dbReference>
<dbReference type="Proteomes" id="UP001257914">
    <property type="component" value="Unassembled WGS sequence"/>
</dbReference>
<dbReference type="SUPFAM" id="SSF55785">
    <property type="entry name" value="PYP-like sensor domain (PAS domain)"/>
    <property type="match status" value="4"/>
</dbReference>
<evidence type="ECO:0000256" key="4">
    <source>
        <dbReference type="ARBA" id="ARBA00022553"/>
    </source>
</evidence>
<evidence type="ECO:0000256" key="1">
    <source>
        <dbReference type="ARBA" id="ARBA00000085"/>
    </source>
</evidence>
<evidence type="ECO:0000313" key="15">
    <source>
        <dbReference type="EMBL" id="MDU0114507.1"/>
    </source>
</evidence>
<organism evidence="15 16">
    <name type="scientific">Psychrosphaera aquimarina</name>
    <dbReference type="NCBI Taxonomy" id="2044854"/>
    <lineage>
        <taxon>Bacteria</taxon>
        <taxon>Pseudomonadati</taxon>
        <taxon>Pseudomonadota</taxon>
        <taxon>Gammaproteobacteria</taxon>
        <taxon>Alteromonadales</taxon>
        <taxon>Pseudoalteromonadaceae</taxon>
        <taxon>Psychrosphaera</taxon>
    </lineage>
</organism>
<dbReference type="InterPro" id="IPR001789">
    <property type="entry name" value="Sig_transdc_resp-reg_receiver"/>
</dbReference>
<comment type="caution">
    <text evidence="15">The sequence shown here is derived from an EMBL/GenBank/DDBJ whole genome shotgun (WGS) entry which is preliminary data.</text>
</comment>
<dbReference type="Gene3D" id="3.40.50.2300">
    <property type="match status" value="2"/>
</dbReference>
<evidence type="ECO:0000256" key="9">
    <source>
        <dbReference type="SAM" id="Phobius"/>
    </source>
</evidence>
<feature type="domain" description="PAC" evidence="13">
    <location>
        <begin position="547"/>
        <end position="601"/>
    </location>
</feature>
<dbReference type="InterPro" id="IPR001610">
    <property type="entry name" value="PAC"/>
</dbReference>
<dbReference type="NCBIfam" id="TIGR00229">
    <property type="entry name" value="sensory_box"/>
    <property type="match status" value="3"/>
</dbReference>
<sequence length="1475" mass="164615">MISAFLTAPILLDNQIKGVVAVQIKLDTIHNELNLLNKKQPSLTQYILGMDGKLRSSLTVDSKDVLTLISNSSLFTKFQNNPSLQGRTSKEYINSFGDVVVGHIVPINIANVTWLHVTEIKRTEALKHADEFLNYSIILLLVFLIFVIFLASKKASAFIKPILQLVEHSNLVAKGQNVTGVIVETDDEVGRLAKAFNDMLVALKQHESLLTKSQTEALEALKKSEHQQFAIDQHCIVTISNRAGIIEYANDKFTEITGYKRSELIGVTHKIINSGVHPKSFFSAMYDEITVGKTWHGEICNRAKDGSLYWESTTIVPFLNDLNVVKNYISIRTDITESKQNQAALFQSKEQYESLVKNIPGIAYRCLYDNDWSMLFMSEQCIEITGYKVEQLLNNNELAFADLILPEYQNQVLEDINTAINNKAPWNIEYKINTKSNDIRWLYEKGNAVYNESGEILYLEGFIVDITQRKQSEKDMAKLSNIASQTDNAVILTDTSGKIEWVNSAFTKITGYYLHEVIGKIPGRILQGELSDLDTVHRIRTAIKNKQAFNETLINYNKNGNPYWIEIRCKPITNENGDVTGFMAMEMDVSAKKEIEDKVRLQQRLLESMSDQAKIGAWEANLIEGYVYWSPMTKLIHEVEQDFVPSLETGIDFYKEGESRNRIVEVINLSMKTPTEWHEELQIITAKGRDLWVIAHGESIIVDGVCVRLFGSFQDINDRKLAELKALDEATQNKVLANLTVNEAVLTGNLDIAKKLIVKSVSQALNTERVSLWTFNSEMAAIECISLYEQSNDHISEGLILYQKDYPEYFSAIATEALISADDAHSHPATRCFSEIYLTPLNISSMLDGIFSTGNGEFGVLCVEQIGEARTWSDHEKRFIMSVSTLTSSIFALGKRRIAEKKLLIAKEEAEAAVVAKSDFLATMSHEIRTPMNGVLGMLELLEQDGLDNEQLKKTQVAKSSANTLLTLINEILDFSRLDAGKMELESIDFDLKVLVGDTSLALALMAQEKGLELVLDLTKLNHKMVVGDPAKLRQILTNLLGNAIKFTKTGEVKVVVSTTSKEQDEDSIIDIKIEVIDTGIGIPKEKQKQLFDPFTQVDASTTRRFGGSGLGLAICHKIITLMQGEIQVSSCDGEGSTFTINLSLDKSAVDNQTMPPLDIVGHKILIVEKNESSRLVLQKQLEDWGAVITSVSSSYGALDLCDAIDVNGTDSPFDVAIIDKQLPSINGAELGKLIRTKPNCTNMPLIMMTNLGEKGDGHYLASIGFCGYFTKPIITEDLVSALSIVFDADKLVSQANPLLTSHYIHSLKDTTSPQFDQMTTLTKPVKATESVINQSKQSRDLADDVHQTSKYKILLVEDNVVNQQVAKFMLTKLGYQYELAENGLQAINILSNSQEHFDLILMDCQMPEMDGYEATKHVRENNAGKVNQTIPIIALTANAMEGDKDKCIAAGMDDYLSKPIQLANLQQKLEEYLY</sequence>
<dbReference type="PROSITE" id="PS50110">
    <property type="entry name" value="RESPONSE_REGULATORY"/>
    <property type="match status" value="2"/>
</dbReference>
<evidence type="ECO:0000259" key="11">
    <source>
        <dbReference type="PROSITE" id="PS50110"/>
    </source>
</evidence>
<dbReference type="Gene3D" id="3.30.565.10">
    <property type="entry name" value="Histidine kinase-like ATPase, C-terminal domain"/>
    <property type="match status" value="1"/>
</dbReference>
<dbReference type="CDD" id="cd00082">
    <property type="entry name" value="HisKA"/>
    <property type="match status" value="1"/>
</dbReference>
<dbReference type="SUPFAM" id="SSF158472">
    <property type="entry name" value="HAMP domain-like"/>
    <property type="match status" value="1"/>
</dbReference>
<dbReference type="SMART" id="SM00091">
    <property type="entry name" value="PAS"/>
    <property type="match status" value="3"/>
</dbReference>
<feature type="domain" description="PAS" evidence="12">
    <location>
        <begin position="237"/>
        <end position="280"/>
    </location>
</feature>
<dbReference type="RefSeq" id="WP_315948163.1">
    <property type="nucleotide sequence ID" value="NZ_JAWCUA010000010.1"/>
</dbReference>
<reference evidence="15 16" key="1">
    <citation type="submission" date="2023-10" db="EMBL/GenBank/DDBJ databases">
        <title>Psychrosphaera aquimaarina strain SW33 isolated from seawater.</title>
        <authorList>
            <person name="Bayburt H."/>
            <person name="Kim J.M."/>
            <person name="Choi B.J."/>
            <person name="Jeon C.O."/>
        </authorList>
    </citation>
    <scope>NUCLEOTIDE SEQUENCE [LARGE SCALE GENOMIC DNA]</scope>
    <source>
        <strain evidence="15 16">KCTC 52743</strain>
    </source>
</reference>
<dbReference type="InterPro" id="IPR036890">
    <property type="entry name" value="HATPase_C_sf"/>
</dbReference>
<keyword evidence="9" id="KW-0812">Transmembrane</keyword>
<dbReference type="PROSITE" id="PS50885">
    <property type="entry name" value="HAMP"/>
    <property type="match status" value="1"/>
</dbReference>
<dbReference type="PROSITE" id="PS50112">
    <property type="entry name" value="PAS"/>
    <property type="match status" value="3"/>
</dbReference>
<dbReference type="CDD" id="cd00130">
    <property type="entry name" value="PAS"/>
    <property type="match status" value="3"/>
</dbReference>
<dbReference type="SMART" id="SM00387">
    <property type="entry name" value="HATPase_c"/>
    <property type="match status" value="1"/>
</dbReference>
<evidence type="ECO:0000259" key="10">
    <source>
        <dbReference type="PROSITE" id="PS50109"/>
    </source>
</evidence>
<evidence type="ECO:0000259" key="12">
    <source>
        <dbReference type="PROSITE" id="PS50112"/>
    </source>
</evidence>
<dbReference type="Pfam" id="PF02518">
    <property type="entry name" value="HATPase_c"/>
    <property type="match status" value="1"/>
</dbReference>
<feature type="domain" description="HAMP" evidence="14">
    <location>
        <begin position="156"/>
        <end position="208"/>
    </location>
</feature>
<dbReference type="Gene3D" id="3.30.450.20">
    <property type="entry name" value="PAS domain"/>
    <property type="match status" value="4"/>
</dbReference>
<dbReference type="EMBL" id="JAWCUA010000010">
    <property type="protein sequence ID" value="MDU0114507.1"/>
    <property type="molecule type" value="Genomic_DNA"/>
</dbReference>
<dbReference type="InterPro" id="IPR029016">
    <property type="entry name" value="GAF-like_dom_sf"/>
</dbReference>
<keyword evidence="4 8" id="KW-0597">Phosphoprotein</keyword>
<feature type="transmembrane region" description="Helical" evidence="9">
    <location>
        <begin position="132"/>
        <end position="151"/>
    </location>
</feature>
<feature type="modified residue" description="4-aspartylphosphate" evidence="8">
    <location>
        <position position="1404"/>
    </location>
</feature>
<dbReference type="Pfam" id="PF00072">
    <property type="entry name" value="Response_reg"/>
    <property type="match status" value="2"/>
</dbReference>
<keyword evidence="16" id="KW-1185">Reference proteome</keyword>
<dbReference type="CDD" id="cd00156">
    <property type="entry name" value="REC"/>
    <property type="match status" value="1"/>
</dbReference>
<dbReference type="SUPFAM" id="SSF55874">
    <property type="entry name" value="ATPase domain of HSP90 chaperone/DNA topoisomerase II/histidine kinase"/>
    <property type="match status" value="1"/>
</dbReference>
<dbReference type="Pfam" id="PF00672">
    <property type="entry name" value="HAMP"/>
    <property type="match status" value="1"/>
</dbReference>
<dbReference type="InterPro" id="IPR003660">
    <property type="entry name" value="HAMP_dom"/>
</dbReference>
<evidence type="ECO:0000256" key="3">
    <source>
        <dbReference type="ARBA" id="ARBA00012438"/>
    </source>
</evidence>
<dbReference type="Pfam" id="PF08447">
    <property type="entry name" value="PAS_3"/>
    <property type="match status" value="1"/>
</dbReference>
<dbReference type="InterPro" id="IPR013655">
    <property type="entry name" value="PAS_fold_3"/>
</dbReference>
<evidence type="ECO:0000256" key="5">
    <source>
        <dbReference type="ARBA" id="ARBA00022679"/>
    </source>
</evidence>
<keyword evidence="9" id="KW-1133">Transmembrane helix</keyword>
<evidence type="ECO:0000256" key="2">
    <source>
        <dbReference type="ARBA" id="ARBA00004370"/>
    </source>
</evidence>
<dbReference type="SMART" id="SM00304">
    <property type="entry name" value="HAMP"/>
    <property type="match status" value="1"/>
</dbReference>
<dbReference type="InterPro" id="IPR011006">
    <property type="entry name" value="CheY-like_superfamily"/>
</dbReference>
<dbReference type="InterPro" id="IPR003661">
    <property type="entry name" value="HisK_dim/P_dom"/>
</dbReference>
<dbReference type="Gene3D" id="3.30.450.40">
    <property type="match status" value="1"/>
</dbReference>